<evidence type="ECO:0000256" key="4">
    <source>
        <dbReference type="ARBA" id="ARBA00022833"/>
    </source>
</evidence>
<protein>
    <recommendedName>
        <fullName evidence="6">PHD-type domain-containing protein</fullName>
    </recommendedName>
</protein>
<dbReference type="GO" id="GO:0008270">
    <property type="term" value="F:zinc ion binding"/>
    <property type="evidence" value="ECO:0007669"/>
    <property type="project" value="UniProtKB-KW"/>
</dbReference>
<feature type="compositionally biased region" description="Low complexity" evidence="5">
    <location>
        <begin position="801"/>
        <end position="815"/>
    </location>
</feature>
<reference evidence="7" key="2">
    <citation type="journal article" date="2021" name="Genome Biol. Evol.">
        <title>Developing a high-quality reference genome for a parasitic bivalve with doubly uniparental inheritance (Bivalvia: Unionida).</title>
        <authorList>
            <person name="Smith C.H."/>
        </authorList>
    </citation>
    <scope>NUCLEOTIDE SEQUENCE</scope>
    <source>
        <strain evidence="7">CHS0354</strain>
        <tissue evidence="7">Mantle</tissue>
    </source>
</reference>
<dbReference type="GO" id="GO:0005634">
    <property type="term" value="C:nucleus"/>
    <property type="evidence" value="ECO:0007669"/>
    <property type="project" value="TreeGrafter"/>
</dbReference>
<feature type="compositionally biased region" description="Polar residues" evidence="5">
    <location>
        <begin position="1545"/>
        <end position="1571"/>
    </location>
</feature>
<feature type="compositionally biased region" description="Polar residues" evidence="5">
    <location>
        <begin position="1126"/>
        <end position="1139"/>
    </location>
</feature>
<feature type="region of interest" description="Disordered" evidence="5">
    <location>
        <begin position="1377"/>
        <end position="1453"/>
    </location>
</feature>
<accession>A0AAE0SJF2</accession>
<reference evidence="7" key="3">
    <citation type="submission" date="2023-05" db="EMBL/GenBank/DDBJ databases">
        <authorList>
            <person name="Smith C.H."/>
        </authorList>
    </citation>
    <scope>NUCLEOTIDE SEQUENCE</scope>
    <source>
        <strain evidence="7">CHS0354</strain>
        <tissue evidence="7">Mantle</tissue>
    </source>
</reference>
<feature type="compositionally biased region" description="Basic residues" evidence="5">
    <location>
        <begin position="1102"/>
        <end position="1113"/>
    </location>
</feature>
<feature type="region of interest" description="Disordered" evidence="5">
    <location>
        <begin position="629"/>
        <end position="734"/>
    </location>
</feature>
<keyword evidence="8" id="KW-1185">Reference proteome</keyword>
<dbReference type="PANTHER" id="PTHR14955:SF4">
    <property type="entry name" value="PHD-TYPE DOMAIN-CONTAINING PROTEIN"/>
    <property type="match status" value="1"/>
</dbReference>
<feature type="compositionally biased region" description="Polar residues" evidence="5">
    <location>
        <begin position="1090"/>
        <end position="1100"/>
    </location>
</feature>
<feature type="compositionally biased region" description="Basic residues" evidence="5">
    <location>
        <begin position="1417"/>
        <end position="1427"/>
    </location>
</feature>
<dbReference type="InterPro" id="IPR013761">
    <property type="entry name" value="SAM/pointed_sf"/>
</dbReference>
<feature type="compositionally biased region" description="Basic and acidic residues" evidence="5">
    <location>
        <begin position="1433"/>
        <end position="1450"/>
    </location>
</feature>
<feature type="region of interest" description="Disordered" evidence="5">
    <location>
        <begin position="880"/>
        <end position="904"/>
    </location>
</feature>
<feature type="compositionally biased region" description="Basic and acidic residues" evidence="5">
    <location>
        <begin position="765"/>
        <end position="793"/>
    </location>
</feature>
<keyword evidence="2" id="KW-0479">Metal-binding</keyword>
<dbReference type="EMBL" id="JAEAOA010001176">
    <property type="protein sequence ID" value="KAK3592819.1"/>
    <property type="molecule type" value="Genomic_DNA"/>
</dbReference>
<dbReference type="Pfam" id="PF07647">
    <property type="entry name" value="SAM_2"/>
    <property type="match status" value="1"/>
</dbReference>
<dbReference type="SMART" id="SM00249">
    <property type="entry name" value="PHD"/>
    <property type="match status" value="1"/>
</dbReference>
<dbReference type="SUPFAM" id="SSF47769">
    <property type="entry name" value="SAM/Pointed domain"/>
    <property type="match status" value="1"/>
</dbReference>
<feature type="compositionally biased region" description="Basic and acidic residues" evidence="5">
    <location>
        <begin position="650"/>
        <end position="672"/>
    </location>
</feature>
<feature type="region of interest" description="Disordered" evidence="5">
    <location>
        <begin position="161"/>
        <end position="256"/>
    </location>
</feature>
<feature type="region of interest" description="Disordered" evidence="5">
    <location>
        <begin position="1627"/>
        <end position="1688"/>
    </location>
</feature>
<dbReference type="PROSITE" id="PS51805">
    <property type="entry name" value="EPHD"/>
    <property type="match status" value="1"/>
</dbReference>
<dbReference type="Gene3D" id="1.10.150.50">
    <property type="entry name" value="Transcription Factor, Ets-1"/>
    <property type="match status" value="1"/>
</dbReference>
<feature type="compositionally biased region" description="Low complexity" evidence="5">
    <location>
        <begin position="368"/>
        <end position="399"/>
    </location>
</feature>
<keyword evidence="1" id="KW-0597">Phosphoprotein</keyword>
<evidence type="ECO:0000256" key="5">
    <source>
        <dbReference type="SAM" id="MobiDB-lite"/>
    </source>
</evidence>
<feature type="compositionally biased region" description="Gly residues" evidence="5">
    <location>
        <begin position="245"/>
        <end position="255"/>
    </location>
</feature>
<dbReference type="InterPro" id="IPR001965">
    <property type="entry name" value="Znf_PHD"/>
</dbReference>
<dbReference type="GO" id="GO:0006357">
    <property type="term" value="P:regulation of transcription by RNA polymerase II"/>
    <property type="evidence" value="ECO:0007669"/>
    <property type="project" value="TreeGrafter"/>
</dbReference>
<feature type="region of interest" description="Disordered" evidence="5">
    <location>
        <begin position="764"/>
        <end position="818"/>
    </location>
</feature>
<feature type="compositionally biased region" description="Low complexity" evidence="5">
    <location>
        <begin position="173"/>
        <end position="193"/>
    </location>
</feature>
<evidence type="ECO:0000256" key="3">
    <source>
        <dbReference type="ARBA" id="ARBA00022771"/>
    </source>
</evidence>
<dbReference type="InterPro" id="IPR013083">
    <property type="entry name" value="Znf_RING/FYVE/PHD"/>
</dbReference>
<dbReference type="Pfam" id="PF13771">
    <property type="entry name" value="zf-HC5HC2H"/>
    <property type="match status" value="1"/>
</dbReference>
<evidence type="ECO:0000313" key="8">
    <source>
        <dbReference type="Proteomes" id="UP001195483"/>
    </source>
</evidence>
<comment type="caution">
    <text evidence="7">The sequence shown here is derived from an EMBL/GenBank/DDBJ whole genome shotgun (WGS) entry which is preliminary data.</text>
</comment>
<name>A0AAE0SJF2_9BIVA</name>
<feature type="compositionally biased region" description="Low complexity" evidence="5">
    <location>
        <begin position="450"/>
        <end position="459"/>
    </location>
</feature>
<dbReference type="Gene3D" id="3.30.40.10">
    <property type="entry name" value="Zinc/RING finger domain, C3HC4 (zinc finger)"/>
    <property type="match status" value="1"/>
</dbReference>
<feature type="region of interest" description="Disordered" evidence="5">
    <location>
        <begin position="450"/>
        <end position="515"/>
    </location>
</feature>
<feature type="compositionally biased region" description="Low complexity" evidence="5">
    <location>
        <begin position="1856"/>
        <end position="1867"/>
    </location>
</feature>
<organism evidence="7 8">
    <name type="scientific">Potamilus streckersoni</name>
    <dbReference type="NCBI Taxonomy" id="2493646"/>
    <lineage>
        <taxon>Eukaryota</taxon>
        <taxon>Metazoa</taxon>
        <taxon>Spiralia</taxon>
        <taxon>Lophotrochozoa</taxon>
        <taxon>Mollusca</taxon>
        <taxon>Bivalvia</taxon>
        <taxon>Autobranchia</taxon>
        <taxon>Heteroconchia</taxon>
        <taxon>Palaeoheterodonta</taxon>
        <taxon>Unionida</taxon>
        <taxon>Unionoidea</taxon>
        <taxon>Unionidae</taxon>
        <taxon>Ambleminae</taxon>
        <taxon>Lampsilini</taxon>
        <taxon>Potamilus</taxon>
    </lineage>
</organism>
<evidence type="ECO:0000313" key="7">
    <source>
        <dbReference type="EMBL" id="KAK3592819.1"/>
    </source>
</evidence>
<feature type="compositionally biased region" description="Basic residues" evidence="5">
    <location>
        <begin position="1645"/>
        <end position="1674"/>
    </location>
</feature>
<feature type="region of interest" description="Disordered" evidence="5">
    <location>
        <begin position="1076"/>
        <end position="1153"/>
    </location>
</feature>
<evidence type="ECO:0000256" key="2">
    <source>
        <dbReference type="ARBA" id="ARBA00022723"/>
    </source>
</evidence>
<proteinExistence type="predicted"/>
<dbReference type="PANTHER" id="PTHR14955">
    <property type="entry name" value="RETINOIC ACID INDUCED 1/TRANSCRIPTION FACTOR 20"/>
    <property type="match status" value="1"/>
</dbReference>
<feature type="region of interest" description="Disordered" evidence="5">
    <location>
        <begin position="1544"/>
        <end position="1584"/>
    </location>
</feature>
<evidence type="ECO:0000256" key="1">
    <source>
        <dbReference type="ARBA" id="ARBA00022553"/>
    </source>
</evidence>
<feature type="compositionally biased region" description="Low complexity" evidence="5">
    <location>
        <begin position="223"/>
        <end position="235"/>
    </location>
</feature>
<feature type="region of interest" description="Disordered" evidence="5">
    <location>
        <begin position="351"/>
        <end position="436"/>
    </location>
</feature>
<dbReference type="InterPro" id="IPR001660">
    <property type="entry name" value="SAM"/>
</dbReference>
<feature type="compositionally biased region" description="Polar residues" evidence="5">
    <location>
        <begin position="492"/>
        <end position="515"/>
    </location>
</feature>
<feature type="compositionally biased region" description="Polar residues" evidence="5">
    <location>
        <begin position="712"/>
        <end position="731"/>
    </location>
</feature>
<dbReference type="InterPro" id="IPR052440">
    <property type="entry name" value="Trans_Reg/Chrom_Remod"/>
</dbReference>
<gene>
    <name evidence="7" type="ORF">CHS0354_019048</name>
</gene>
<dbReference type="Proteomes" id="UP001195483">
    <property type="component" value="Unassembled WGS sequence"/>
</dbReference>
<feature type="compositionally biased region" description="Basic and acidic residues" evidence="5">
    <location>
        <begin position="880"/>
        <end position="889"/>
    </location>
</feature>
<feature type="compositionally biased region" description="Polar residues" evidence="5">
    <location>
        <begin position="890"/>
        <end position="904"/>
    </location>
</feature>
<feature type="compositionally biased region" description="Polar residues" evidence="5">
    <location>
        <begin position="629"/>
        <end position="649"/>
    </location>
</feature>
<feature type="compositionally biased region" description="Basic and acidic residues" evidence="5">
    <location>
        <begin position="685"/>
        <end position="696"/>
    </location>
</feature>
<dbReference type="CDD" id="cd15668">
    <property type="entry name" value="ePHD_RAI1_like"/>
    <property type="match status" value="1"/>
</dbReference>
<sequence length="1969" mass="216168">MPGPVERWLETFMCKHYADRFEAFGFKTLQSVCQLQLPQLQAMGVAQEHCEQILENVHVLRQSLIAGTGSVKASDPPPLKSSFDPTVNPASTALRSVAMNANMNRGAMNHYPDEMHQQQHAAAAAAYEQAQRMVSMGYHPPPIRDSNNPGMMPMSLNVSGYASQTSTYGNPAMQHQQPQQQPPQQQHMMIGQQNCYSSQGGFPGQGQKLMSQPFNHPGSGYFPHGPGPSSVSGSQPGPPHCYSSGTGGGASGGGKMYSTRSGYGQVPVHHHLKNAPPQNPQEIANSILQMAASSYPNQTTVQVPLSRHSHRPAPYHIPSCSPVYGMQTQKQSQHQQGMVSGELQQMGHFIYPCSSPHHPQQSRMSPISPVSMPMQSPHSHHSGQSLPTSSPSSLHSPAHGDMRSPVSEGGMMGMRSPPGYGQSISSPHGSGAHMKSPVPISQQLHVSVLSNVSSHSSSHGYGEDIGSPIHSHPQNSSHFSPGMPPMNSPSGRFSNVSSPYTPGSKSSIHSPTHSQSFISTLSTSQYLNEASQRDTMAPNLKQTNPLQSLKKLCMLPETQVIDPKSVVNDACVPSPQSNEYSKNCDSNADLQNSGYGCLRSKCESASKSNPIDSGCKDGKHCVQEKAKNSYKQLVSPQSVNRSPTVSNSDLMHKDHLTSDVTAKESSFDKNDNAGRGSESKNNPQKSDKNVERESVGKHQSKKSNKPEINLAKNASSINPKDNSSNPLTNGAISKDVFPSRKTKLLRATQMLNQDDIKLATWNNENVDHGSKSDKQTSAVDTEKDTSSAAKLEDCNQSSTTNSENGNHSGINSGNGDVALIADSQNGNDTLMTKSLPVNKYEEISANSGLENKVIKIDTYGYTPKGEENCINTSGTKMQDHFDSSHEKSSDITCASPSENSSTVLSNPYFSDITDSDDDVRLIVRKDNHATYSKFDHDSLTSSSRFRNHSTGSFSDELDASDMEFEQRDHIGCDDLDSQVNIFTSDKSDNSVDCTIIEEHLVESKDPAPVVNVFSPTKLASPHWKKTKIINLNTIASETNCVTAVTTFGDDPNGNSFLDKKNVVLTKKDYFGKLKQALSGDDDDGDDDNKCSSSEPSNQAQKMGKKKVSGRKANRCQNIQKVLFNDDNAQSSQNPRSAQKVNKKKAISRKKESSEKAEEVLFGENCRKSKSNQAQNVGKKKAAVRKNEHFQRTKGLSDCNKKTSSPFTPLEKVDKMKSSLRKKDTLYKMEEVFDDSDEELSLLSIPAEDVKNTTPAEDVKNMTVALNKNSDRVETVLSDEDNIKMSQPSTPVQTVSIKKASLRRMQNSDKMERAFTEDDNNKRSRHFSVMPQVDNIKNGNLILRLNRRKRKAAWSKYEDSAYFKGDFIFDEEEERSQELKKKPRKSASSSGDVPGNLLARNGPDDSISIADGTNKSARNAKKGRKSKSCAKIQIKGDDSDNGLDAKEETNSKGDQTVPIVGDLKEQDNPFQHGKILKTYSANEKHVKQTSDICLDNSRDEDEDVKEVIIPKSVTATVSETAKEKSTVIKLEKFEDKKIEMSVRSMCASSNGPTDTNNANVNNTSGSYNQNNSDENKNLDMSGLEGSCDAEKSKVLNMESSPKFEDHHDVFQLEEDTESVINLPSMLLDNNASSDNISGKKLDKKERKNKNKLNNRGITKHTLRKISKKKPGRPKKPVFEDEDDNIHQESMKSLNLSKTMGLMSSKKKNTNKSDLSLGSASLKRKGPYIHLEGDKDHPTACIVINQPLEDYSDLKGNKRKFTSAPVPSIQLSNIPSNRSVFLPGNQLQEEVNWKCVLCGKHSSFKFLGDLFGPYTLESQIEKFDSHKISPCKSPIGSHGKRRTSGSADDLSDKRKIQSKLGSPGPSGKSSGLTMEVWVHEDCLVWSDGVFLVGRKIYGLEEAFRVANQTVCTHCRENGAMVGCLHKGCSQKFHYACAVEKECYLDEENFSLLCPKHKEKKLKALATASDIR</sequence>
<keyword evidence="4" id="KW-0862">Zinc</keyword>
<feature type="region of interest" description="Disordered" evidence="5">
    <location>
        <begin position="1829"/>
        <end position="1867"/>
    </location>
</feature>
<keyword evidence="3" id="KW-0863">Zinc-finger</keyword>
<dbReference type="InterPro" id="IPR034732">
    <property type="entry name" value="EPHD"/>
</dbReference>
<reference evidence="7" key="1">
    <citation type="journal article" date="2021" name="Genome Biol. Evol.">
        <title>A High-Quality Reference Genome for a Parasitic Bivalve with Doubly Uniparental Inheritance (Bivalvia: Unionida).</title>
        <authorList>
            <person name="Smith C.H."/>
        </authorList>
    </citation>
    <scope>NUCLEOTIDE SEQUENCE</scope>
    <source>
        <strain evidence="7">CHS0354</strain>
    </source>
</reference>
<evidence type="ECO:0000259" key="6">
    <source>
        <dbReference type="PROSITE" id="PS51805"/>
    </source>
</evidence>
<feature type="domain" description="PHD-type" evidence="6">
    <location>
        <begin position="1853"/>
        <end position="1955"/>
    </location>
</feature>